<proteinExistence type="predicted"/>
<accession>A0A7I7KPT2</accession>
<dbReference type="AlphaFoldDB" id="A0A7I7KPT2"/>
<evidence type="ECO:0000313" key="1">
    <source>
        <dbReference type="EMBL" id="BBX44180.1"/>
    </source>
</evidence>
<reference evidence="1 2" key="1">
    <citation type="journal article" date="2019" name="Emerg. Microbes Infect.">
        <title>Comprehensive subspecies identification of 175 nontuberculous mycobacteria species based on 7547 genomic profiles.</title>
        <authorList>
            <person name="Matsumoto Y."/>
            <person name="Kinjo T."/>
            <person name="Motooka D."/>
            <person name="Nabeya D."/>
            <person name="Jung N."/>
            <person name="Uechi K."/>
            <person name="Horii T."/>
            <person name="Iida T."/>
            <person name="Fujita J."/>
            <person name="Nakamura S."/>
        </authorList>
    </citation>
    <scope>NUCLEOTIDE SEQUENCE [LARGE SCALE GENOMIC DNA]</scope>
    <source>
        <strain evidence="1 2">JCM 12404</strain>
    </source>
</reference>
<dbReference type="KEGG" id="mcoo:MCOO_01950"/>
<organism evidence="1 2">
    <name type="scientific">Mycobacterium cookii</name>
    <dbReference type="NCBI Taxonomy" id="1775"/>
    <lineage>
        <taxon>Bacteria</taxon>
        <taxon>Bacillati</taxon>
        <taxon>Actinomycetota</taxon>
        <taxon>Actinomycetes</taxon>
        <taxon>Mycobacteriales</taxon>
        <taxon>Mycobacteriaceae</taxon>
        <taxon>Mycobacterium</taxon>
    </lineage>
</organism>
<dbReference type="Proteomes" id="UP000465866">
    <property type="component" value="Chromosome"/>
</dbReference>
<evidence type="ECO:0000313" key="2">
    <source>
        <dbReference type="Proteomes" id="UP000465866"/>
    </source>
</evidence>
<protein>
    <recommendedName>
        <fullName evidence="3">SAM-dependent methyltransferase</fullName>
    </recommendedName>
</protein>
<name>A0A7I7KPT2_9MYCO</name>
<evidence type="ECO:0008006" key="3">
    <source>
        <dbReference type="Google" id="ProtNLM"/>
    </source>
</evidence>
<sequence>MWDFGIAPDEVAVFLSQHGWRLIEQAGPDLIVQRYVAPTGRDLLASPIEWSAYAEKV</sequence>
<dbReference type="EMBL" id="AP022569">
    <property type="protein sequence ID" value="BBX44180.1"/>
    <property type="molecule type" value="Genomic_DNA"/>
</dbReference>
<gene>
    <name evidence="1" type="ORF">MCOO_01950</name>
</gene>
<keyword evidence="2" id="KW-1185">Reference proteome</keyword>